<dbReference type="Proteomes" id="UP000039324">
    <property type="component" value="Unassembled WGS sequence"/>
</dbReference>
<evidence type="ECO:0000256" key="1">
    <source>
        <dbReference type="ARBA" id="ARBA00023186"/>
    </source>
</evidence>
<feature type="domain" description="DnaJ-like protein C11 C-terminal" evidence="3">
    <location>
        <begin position="293"/>
        <end position="415"/>
    </location>
</feature>
<dbReference type="OrthoDB" id="18010at2759"/>
<reference evidence="5 7" key="2">
    <citation type="submission" date="2018-03" db="EMBL/GenBank/DDBJ databases">
        <authorList>
            <person name="Fogelqvist J."/>
        </authorList>
    </citation>
    <scope>NUCLEOTIDE SEQUENCE [LARGE SCALE GENOMIC DNA]</scope>
</reference>
<keyword evidence="2" id="KW-1133">Transmembrane helix</keyword>
<dbReference type="AlphaFoldDB" id="A0A0G4IPB3"/>
<dbReference type="PANTHER" id="PTHR44157">
    <property type="entry name" value="DNAJ HOMOLOG SUBFAMILY C MEMBER 11"/>
    <property type="match status" value="1"/>
</dbReference>
<name>A0A0G4IPB3_PLABS</name>
<organism evidence="4 6">
    <name type="scientific">Plasmodiophora brassicae</name>
    <name type="common">Clubroot disease agent</name>
    <dbReference type="NCBI Taxonomy" id="37360"/>
    <lineage>
        <taxon>Eukaryota</taxon>
        <taxon>Sar</taxon>
        <taxon>Rhizaria</taxon>
        <taxon>Endomyxa</taxon>
        <taxon>Phytomyxea</taxon>
        <taxon>Plasmodiophorida</taxon>
        <taxon>Plasmodiophoridae</taxon>
        <taxon>Plasmodiophora</taxon>
    </lineage>
</organism>
<evidence type="ECO:0000313" key="4">
    <source>
        <dbReference type="EMBL" id="CEO97098.1"/>
    </source>
</evidence>
<accession>A0A0G4IPB3</accession>
<sequence>MASCLTVGAALPHLIDPMSSRAPSFQALLDGAGPASSIAAEPVVWTKRPVLSIAQSWTIAAYRRARLDIRAQSGQSVIVVGADAVIVPDDRHRIRVGVDLNNDERVRASCEIDRRINDDLVVTVGIDDTLSPVFRTGFVLDPNATVYASVSADGRLEYDFVVSKPDGPRIRLGATNAGQARVHISWPLPMYNCRGYARFEPTASEVGLSLRVNDATRLQFGIERHQESLFSVRFRFRFKHFVLSLPFAVSDEIIVVAALTIPVVVFSLSKLLQRRRGKQARVDVRTRIAAFLAVRKAALDQQDAMAAEARSRTQSERDVDGLVISSAVFYVECDDDKRQIGKEFAPELDVTIPLQFWVTGSQLHLTTAPKRDMLGFCRPFCVAGARKPAMLRVEYYWRRRLHRCTISEHEPLHLPDPRHEVIRD</sequence>
<dbReference type="GO" id="GO:0042407">
    <property type="term" value="P:cristae formation"/>
    <property type="evidence" value="ECO:0007669"/>
    <property type="project" value="TreeGrafter"/>
</dbReference>
<evidence type="ECO:0000313" key="6">
    <source>
        <dbReference type="Proteomes" id="UP000039324"/>
    </source>
</evidence>
<keyword evidence="2" id="KW-0472">Membrane</keyword>
<dbReference type="PANTHER" id="PTHR44157:SF1">
    <property type="entry name" value="DNAJ HOMOLOG SUBFAMILY C MEMBER 11"/>
    <property type="match status" value="1"/>
</dbReference>
<geneLocation type="mitochondrion" evidence="5"/>
<keyword evidence="5" id="KW-0496">Mitochondrion</keyword>
<dbReference type="EMBL" id="OVEO01000016">
    <property type="protein sequence ID" value="SPR01074.1"/>
    <property type="molecule type" value="Genomic_DNA"/>
</dbReference>
<evidence type="ECO:0000313" key="7">
    <source>
        <dbReference type="Proteomes" id="UP000290189"/>
    </source>
</evidence>
<gene>
    <name evidence="4" type="ORF">PBRA_005702</name>
    <name evidence="5" type="ORF">PLBR_LOCUS8289</name>
</gene>
<keyword evidence="1" id="KW-0143">Chaperone</keyword>
<dbReference type="GO" id="GO:0005739">
    <property type="term" value="C:mitochondrion"/>
    <property type="evidence" value="ECO:0007669"/>
    <property type="project" value="GOC"/>
</dbReference>
<dbReference type="Proteomes" id="UP000290189">
    <property type="component" value="Unassembled WGS sequence"/>
</dbReference>
<keyword evidence="6" id="KW-1185">Reference proteome</keyword>
<keyword evidence="2" id="KW-0812">Transmembrane</keyword>
<protein>
    <recommendedName>
        <fullName evidence="3">DnaJ-like protein C11 C-terminal domain-containing protein</fullName>
    </recommendedName>
</protein>
<dbReference type="EMBL" id="CDSF01000078">
    <property type="protein sequence ID" value="CEO97098.1"/>
    <property type="molecule type" value="Genomic_DNA"/>
</dbReference>
<feature type="transmembrane region" description="Helical" evidence="2">
    <location>
        <begin position="253"/>
        <end position="272"/>
    </location>
</feature>
<reference evidence="4 6" key="1">
    <citation type="submission" date="2015-02" db="EMBL/GenBank/DDBJ databases">
        <authorList>
            <person name="Chooi Y.-H."/>
        </authorList>
    </citation>
    <scope>NUCLEOTIDE SEQUENCE [LARGE SCALE GENOMIC DNA]</scope>
    <source>
        <strain evidence="4">E3</strain>
    </source>
</reference>
<evidence type="ECO:0000256" key="2">
    <source>
        <dbReference type="SAM" id="Phobius"/>
    </source>
</evidence>
<dbReference type="Pfam" id="PF11875">
    <property type="entry name" value="DnaJ-like_C11_C"/>
    <property type="match status" value="1"/>
</dbReference>
<proteinExistence type="predicted"/>
<dbReference type="STRING" id="37360.A0A0G4IPB3"/>
<dbReference type="InterPro" id="IPR024586">
    <property type="entry name" value="DnaJ-like_C11_C"/>
</dbReference>
<evidence type="ECO:0000313" key="5">
    <source>
        <dbReference type="EMBL" id="SPR01074.1"/>
    </source>
</evidence>
<evidence type="ECO:0000259" key="3">
    <source>
        <dbReference type="Pfam" id="PF11875"/>
    </source>
</evidence>
<dbReference type="InterPro" id="IPR052243">
    <property type="entry name" value="Mito_inner_membrane_organizer"/>
</dbReference>